<feature type="binding site" evidence="6">
    <location>
        <position position="45"/>
    </location>
    <ligand>
        <name>Zn(2+)</name>
        <dbReference type="ChEBI" id="CHEBI:29105"/>
    </ligand>
</feature>
<organism evidence="7 8">
    <name type="scientific">Candidatus Reconcilbacillus cellulovorans</name>
    <dbReference type="NCBI Taxonomy" id="1906605"/>
    <lineage>
        <taxon>Bacteria</taxon>
        <taxon>Bacillati</taxon>
        <taxon>Bacillota</taxon>
        <taxon>Bacilli</taxon>
        <taxon>Bacillales</taxon>
        <taxon>Paenibacillaceae</taxon>
        <taxon>Candidatus Reconcilbacillus</taxon>
    </lineage>
</organism>
<dbReference type="CDD" id="cd03379">
    <property type="entry name" value="beta_CA_cladeD"/>
    <property type="match status" value="1"/>
</dbReference>
<comment type="catalytic activity">
    <reaction evidence="5">
        <text>hydrogencarbonate + H(+) = CO2 + H2O</text>
        <dbReference type="Rhea" id="RHEA:10748"/>
        <dbReference type="ChEBI" id="CHEBI:15377"/>
        <dbReference type="ChEBI" id="CHEBI:15378"/>
        <dbReference type="ChEBI" id="CHEBI:16526"/>
        <dbReference type="ChEBI" id="CHEBI:17544"/>
        <dbReference type="EC" id="4.2.1.1"/>
    </reaction>
</comment>
<dbReference type="GO" id="GO:0004089">
    <property type="term" value="F:carbonate dehydratase activity"/>
    <property type="evidence" value="ECO:0007669"/>
    <property type="project" value="UniProtKB-EC"/>
</dbReference>
<evidence type="ECO:0000256" key="5">
    <source>
        <dbReference type="ARBA" id="ARBA00048348"/>
    </source>
</evidence>
<dbReference type="Proteomes" id="UP000243688">
    <property type="component" value="Unassembled WGS sequence"/>
</dbReference>
<accession>A0A2A6E3B9</accession>
<reference evidence="7 8" key="1">
    <citation type="submission" date="2016-12" db="EMBL/GenBank/DDBJ databases">
        <title>Candidatus Reconcilibacillus cellulovorans genome.</title>
        <authorList>
            <person name="Kolinko S."/>
            <person name="Wu Y.-W."/>
            <person name="Tachea F."/>
            <person name="Denzel E."/>
            <person name="Hiras J."/>
            <person name="Baecker N."/>
            <person name="Chan L.J."/>
            <person name="Eichorst S.A."/>
            <person name="Frey D."/>
            <person name="Adams P.D."/>
            <person name="Pray T."/>
            <person name="Tanjore D."/>
            <person name="Petzold C.J."/>
            <person name="Gladden J.M."/>
            <person name="Simmons B.A."/>
            <person name="Singer S.W."/>
        </authorList>
    </citation>
    <scope>NUCLEOTIDE SEQUENCE [LARGE SCALE GENOMIC DNA]</scope>
    <source>
        <strain evidence="7">JTherm</strain>
    </source>
</reference>
<dbReference type="PANTHER" id="PTHR43175">
    <property type="entry name" value="CARBONIC ANHYDRASE"/>
    <property type="match status" value="1"/>
</dbReference>
<name>A0A2A6E3B9_9BACL</name>
<feature type="binding site" evidence="6">
    <location>
        <position position="101"/>
    </location>
    <ligand>
        <name>Zn(2+)</name>
        <dbReference type="ChEBI" id="CHEBI:29105"/>
    </ligand>
</feature>
<evidence type="ECO:0000256" key="3">
    <source>
        <dbReference type="ARBA" id="ARBA00022723"/>
    </source>
</evidence>
<evidence type="ECO:0000256" key="1">
    <source>
        <dbReference type="ARBA" id="ARBA00006217"/>
    </source>
</evidence>
<evidence type="ECO:0000256" key="2">
    <source>
        <dbReference type="ARBA" id="ARBA00012925"/>
    </source>
</evidence>
<evidence type="ECO:0000256" key="4">
    <source>
        <dbReference type="ARBA" id="ARBA00022833"/>
    </source>
</evidence>
<dbReference type="InterPro" id="IPR036874">
    <property type="entry name" value="Carbonic_anhydrase_sf"/>
</dbReference>
<sequence>MKEQPKTVLDEILSHNREFVRSKAYEAYRTTKFPDKKMVVVTCMDTRLTELLPKAMNLRNGDAKIIKVAGAIVLQPFGNVMRSVIVAIYALGAQEVFVVGHRDCGMTGLDPNAILSKAKACGVREEVFETIRNSGIDLARWLHGFRDVHEGVRESVGIIRRHPLLPPGVPVHGLVIDPETGELELVEEGYGVLA</sequence>
<comment type="caution">
    <text evidence="7">The sequence shown here is derived from an EMBL/GenBank/DDBJ whole genome shotgun (WGS) entry which is preliminary data.</text>
</comment>
<dbReference type="EMBL" id="MOXJ01000001">
    <property type="protein sequence ID" value="PDO11630.1"/>
    <property type="molecule type" value="Genomic_DNA"/>
</dbReference>
<dbReference type="AlphaFoldDB" id="A0A2A6E3B9"/>
<dbReference type="GO" id="GO:0008270">
    <property type="term" value="F:zinc ion binding"/>
    <property type="evidence" value="ECO:0007669"/>
    <property type="project" value="InterPro"/>
</dbReference>
<proteinExistence type="inferred from homology"/>
<dbReference type="EC" id="4.2.1.1" evidence="2"/>
<keyword evidence="4 6" id="KW-0862">Zinc</keyword>
<dbReference type="Pfam" id="PF00484">
    <property type="entry name" value="Pro_CA"/>
    <property type="match status" value="1"/>
</dbReference>
<dbReference type="PANTHER" id="PTHR43175:SF3">
    <property type="entry name" value="CARBON DISULFIDE HYDROLASE"/>
    <property type="match status" value="1"/>
</dbReference>
<dbReference type="SMART" id="SM00947">
    <property type="entry name" value="Pro_CA"/>
    <property type="match status" value="1"/>
</dbReference>
<comment type="cofactor">
    <cofactor evidence="6">
        <name>Zn(2+)</name>
        <dbReference type="ChEBI" id="CHEBI:29105"/>
    </cofactor>
    <text evidence="6">Binds 1 zinc ion per subunit.</text>
</comment>
<keyword evidence="3 6" id="KW-0479">Metal-binding</keyword>
<evidence type="ECO:0000313" key="8">
    <source>
        <dbReference type="Proteomes" id="UP000243688"/>
    </source>
</evidence>
<gene>
    <name evidence="7" type="ORF">BLM47_00425</name>
</gene>
<comment type="similarity">
    <text evidence="1">Belongs to the beta-class carbonic anhydrase family.</text>
</comment>
<dbReference type="InterPro" id="IPR001765">
    <property type="entry name" value="Carbonic_anhydrase"/>
</dbReference>
<evidence type="ECO:0000313" key="7">
    <source>
        <dbReference type="EMBL" id="PDO11630.1"/>
    </source>
</evidence>
<dbReference type="Gene3D" id="3.40.1050.10">
    <property type="entry name" value="Carbonic anhydrase"/>
    <property type="match status" value="1"/>
</dbReference>
<feature type="binding site" evidence="6">
    <location>
        <position position="104"/>
    </location>
    <ligand>
        <name>Zn(2+)</name>
        <dbReference type="ChEBI" id="CHEBI:29105"/>
    </ligand>
</feature>
<feature type="binding site" evidence="6">
    <location>
        <position position="43"/>
    </location>
    <ligand>
        <name>Zn(2+)</name>
        <dbReference type="ChEBI" id="CHEBI:29105"/>
    </ligand>
</feature>
<protein>
    <recommendedName>
        <fullName evidence="2">carbonic anhydrase</fullName>
        <ecNumber evidence="2">4.2.1.1</ecNumber>
    </recommendedName>
</protein>
<evidence type="ECO:0000256" key="6">
    <source>
        <dbReference type="PIRSR" id="PIRSR601765-1"/>
    </source>
</evidence>
<dbReference type="SUPFAM" id="SSF53056">
    <property type="entry name" value="beta-carbonic anhydrase, cab"/>
    <property type="match status" value="1"/>
</dbReference>